<evidence type="ECO:0000256" key="1">
    <source>
        <dbReference type="SAM" id="MobiDB-lite"/>
    </source>
</evidence>
<dbReference type="SUPFAM" id="SSF56601">
    <property type="entry name" value="beta-lactamase/transpeptidase-like"/>
    <property type="match status" value="1"/>
</dbReference>
<feature type="region of interest" description="Disordered" evidence="1">
    <location>
        <begin position="480"/>
        <end position="504"/>
    </location>
</feature>
<dbReference type="EMBL" id="JBHTMP010000124">
    <property type="protein sequence ID" value="MFD1326147.1"/>
    <property type="molecule type" value="Genomic_DNA"/>
</dbReference>
<evidence type="ECO:0000313" key="6">
    <source>
        <dbReference type="Proteomes" id="UP001597260"/>
    </source>
</evidence>
<feature type="domain" description="Beta-lactamase-related" evidence="4">
    <location>
        <begin position="35"/>
        <end position="354"/>
    </location>
</feature>
<keyword evidence="2" id="KW-0472">Membrane</keyword>
<name>A0ABW3YRM4_9ACTN</name>
<dbReference type="Pfam" id="PF00144">
    <property type="entry name" value="Beta-lactamase"/>
    <property type="match status" value="1"/>
</dbReference>
<dbReference type="Proteomes" id="UP001597260">
    <property type="component" value="Unassembled WGS sequence"/>
</dbReference>
<proteinExistence type="predicted"/>
<dbReference type="RefSeq" id="WP_377579336.1">
    <property type="nucleotide sequence ID" value="NZ_JBHTMP010000124.1"/>
</dbReference>
<keyword evidence="2" id="KW-0812">Transmembrane</keyword>
<dbReference type="Gene3D" id="3.40.710.10">
    <property type="entry name" value="DD-peptidase/beta-lactamase superfamily"/>
    <property type="match status" value="1"/>
</dbReference>
<keyword evidence="5" id="KW-0378">Hydrolase</keyword>
<dbReference type="EC" id="3.-.-.-" evidence="5"/>
<keyword evidence="3" id="KW-0732">Signal</keyword>
<feature type="chain" id="PRO_5046912210" evidence="3">
    <location>
        <begin position="16"/>
        <end position="504"/>
    </location>
</feature>
<dbReference type="InterPro" id="IPR012338">
    <property type="entry name" value="Beta-lactam/transpept-like"/>
</dbReference>
<keyword evidence="2" id="KW-1133">Transmembrane helix</keyword>
<evidence type="ECO:0000313" key="5">
    <source>
        <dbReference type="EMBL" id="MFD1326147.1"/>
    </source>
</evidence>
<feature type="transmembrane region" description="Helical" evidence="2">
    <location>
        <begin position="374"/>
        <end position="398"/>
    </location>
</feature>
<organism evidence="5 6">
    <name type="scientific">Micromonospora sonneratiae</name>
    <dbReference type="NCBI Taxonomy" id="1184706"/>
    <lineage>
        <taxon>Bacteria</taxon>
        <taxon>Bacillati</taxon>
        <taxon>Actinomycetota</taxon>
        <taxon>Actinomycetes</taxon>
        <taxon>Micromonosporales</taxon>
        <taxon>Micromonosporaceae</taxon>
        <taxon>Micromonospora</taxon>
    </lineage>
</organism>
<feature type="transmembrane region" description="Helical" evidence="2">
    <location>
        <begin position="450"/>
        <end position="475"/>
    </location>
</feature>
<reference evidence="6" key="1">
    <citation type="journal article" date="2019" name="Int. J. Syst. Evol. Microbiol.">
        <title>The Global Catalogue of Microorganisms (GCM) 10K type strain sequencing project: providing services to taxonomists for standard genome sequencing and annotation.</title>
        <authorList>
            <consortium name="The Broad Institute Genomics Platform"/>
            <consortium name="The Broad Institute Genome Sequencing Center for Infectious Disease"/>
            <person name="Wu L."/>
            <person name="Ma J."/>
        </authorList>
    </citation>
    <scope>NUCLEOTIDE SEQUENCE [LARGE SCALE GENOMIC DNA]</scope>
    <source>
        <strain evidence="6">JCM 31037</strain>
    </source>
</reference>
<dbReference type="PANTHER" id="PTHR46825">
    <property type="entry name" value="D-ALANYL-D-ALANINE-CARBOXYPEPTIDASE/ENDOPEPTIDASE AMPH"/>
    <property type="match status" value="1"/>
</dbReference>
<feature type="transmembrane region" description="Helical" evidence="2">
    <location>
        <begin position="418"/>
        <end position="438"/>
    </location>
</feature>
<dbReference type="PANTHER" id="PTHR46825:SF9">
    <property type="entry name" value="BETA-LACTAMASE-RELATED DOMAIN-CONTAINING PROTEIN"/>
    <property type="match status" value="1"/>
</dbReference>
<dbReference type="InterPro" id="IPR050491">
    <property type="entry name" value="AmpC-like"/>
</dbReference>
<sequence length="504" mass="52984">MFMRTLILAGAAALAVPLTPPTPTGPPTNVDASAIDTTVRKYLDDTGLPGAAVAVTRGTRVVHATGYGHTPDGDPVTEHTPMAVASVSKSFTALAVMQLVEAGRVDLDGPVQTYLPEFTMADPRAAEITVRQLLDQTSGMSDTTYRSFSRRPVPRSLREAVSMMRTARLAAAPGTRWEYHNPNFQVAARLVEVVSGRPFADYLREQVFAPLGMADSRTLDVAAEMPSSARGHLMILGAAVAVPEPPAFGNGSGGMLSSAYDMAAWLIAQSNHGRGPDGTAVVSPAGLAAMHTPSAVSGSYALGWDVGTTAAGAPMISHSGDLFTSTAYQALLPASGYGVAVMANTGLAFGDASAIAERIIALLEGTPIPSVSTALVVVDAVLLVLALGTALLAGWGVLRSRRWATGRALRPWTFVRLLVLLMPLALFGSIHRIVGVLYRGRDVAWIQVPYLYPTFMVLLATATLGCTVVLAARVIRLTHRGQPRPDGPTGSPKDPQLQIRHKAA</sequence>
<evidence type="ECO:0000259" key="4">
    <source>
        <dbReference type="Pfam" id="PF00144"/>
    </source>
</evidence>
<protein>
    <submittedName>
        <fullName evidence="5">Serine hydrolase domain-containing protein</fullName>
        <ecNumber evidence="5">3.-.-.-</ecNumber>
    </submittedName>
</protein>
<evidence type="ECO:0000256" key="3">
    <source>
        <dbReference type="SAM" id="SignalP"/>
    </source>
</evidence>
<feature type="signal peptide" evidence="3">
    <location>
        <begin position="1"/>
        <end position="15"/>
    </location>
</feature>
<dbReference type="InterPro" id="IPR001466">
    <property type="entry name" value="Beta-lactam-related"/>
</dbReference>
<evidence type="ECO:0000256" key="2">
    <source>
        <dbReference type="SAM" id="Phobius"/>
    </source>
</evidence>
<accession>A0ABW3YRM4</accession>
<comment type="caution">
    <text evidence="5">The sequence shown here is derived from an EMBL/GenBank/DDBJ whole genome shotgun (WGS) entry which is preliminary data.</text>
</comment>
<dbReference type="GO" id="GO:0016787">
    <property type="term" value="F:hydrolase activity"/>
    <property type="evidence" value="ECO:0007669"/>
    <property type="project" value="UniProtKB-KW"/>
</dbReference>
<gene>
    <name evidence="5" type="ORF">ACFQ4H_34220</name>
</gene>
<keyword evidence="6" id="KW-1185">Reference proteome</keyword>